<dbReference type="OrthoDB" id="7378492at2759"/>
<gene>
    <name evidence="1" type="ORF">EVAR_2380_1</name>
</gene>
<sequence>NCPAEHQRKDDACAPVSSLAGFKYMFSQSSKCCNLPDLINSTILSECRFEQFMKYYDHKPPTVQIKVLPYDSYRNYEHGETIKTEIPDAHVEVDPLSCCDLSDFINASDVEECGFEMTWNDTSRLVIKDNTRLNHSTTTTTTTTPRPTTVSPVQRNVVKVVPVSCEKETCVFRSLNVVSESGEVDINAFSKLLDNFTRDYPEWVKAKARVVTKCLSRPIRDYEADCDINKVLACTFDVLTEVSLYVLWLYFRIALMPKREPTPASTRTRNSMTPSAKLVHLSMGPLTVYYTRRPPSPCFFQKNRRRFCDFPRLVAFDAARSCDVPDVSRILTVPDAPPARPAFLKPQYMMHKWLTYRPTCKQTAASATCLMTKMGVLSKYKFLDHFKMKDKIREFTASHAEWLPMQEVYLNSMVAMPHYRDHCTSQKKFLNVIDAMITTCPVSKRRNSQQCNNFYNQLRIPNTTPNPAEKAKQMRAHFEHMYLPRSPLSTTPRPPFSNSPYAPTAEDFRAPVTLSGRAQPYKVFQELSYDDCPPADLPASSSAGALDADVKNRLVVRAV</sequence>
<keyword evidence="2" id="KW-1185">Reference proteome</keyword>
<dbReference type="Gene3D" id="1.10.238.270">
    <property type="match status" value="1"/>
</dbReference>
<organism evidence="1 2">
    <name type="scientific">Eumeta variegata</name>
    <name type="common">Bagworm moth</name>
    <name type="synonym">Eumeta japonica</name>
    <dbReference type="NCBI Taxonomy" id="151549"/>
    <lineage>
        <taxon>Eukaryota</taxon>
        <taxon>Metazoa</taxon>
        <taxon>Ecdysozoa</taxon>
        <taxon>Arthropoda</taxon>
        <taxon>Hexapoda</taxon>
        <taxon>Insecta</taxon>
        <taxon>Pterygota</taxon>
        <taxon>Neoptera</taxon>
        <taxon>Endopterygota</taxon>
        <taxon>Lepidoptera</taxon>
        <taxon>Glossata</taxon>
        <taxon>Ditrysia</taxon>
        <taxon>Tineoidea</taxon>
        <taxon>Psychidae</taxon>
        <taxon>Oiketicinae</taxon>
        <taxon>Eumeta</taxon>
    </lineage>
</organism>
<dbReference type="AlphaFoldDB" id="A0A4C1SJ30"/>
<protein>
    <submittedName>
        <fullName evidence="1">Uncharacterized protein</fullName>
    </submittedName>
</protein>
<comment type="caution">
    <text evidence="1">The sequence shown here is derived from an EMBL/GenBank/DDBJ whole genome shotgun (WGS) entry which is preliminary data.</text>
</comment>
<proteinExistence type="predicted"/>
<reference evidence="1 2" key="1">
    <citation type="journal article" date="2019" name="Commun. Biol.">
        <title>The bagworm genome reveals a unique fibroin gene that provides high tensile strength.</title>
        <authorList>
            <person name="Kono N."/>
            <person name="Nakamura H."/>
            <person name="Ohtoshi R."/>
            <person name="Tomita M."/>
            <person name="Numata K."/>
            <person name="Arakawa K."/>
        </authorList>
    </citation>
    <scope>NUCLEOTIDE SEQUENCE [LARGE SCALE GENOMIC DNA]</scope>
</reference>
<accession>A0A4C1SJ30</accession>
<dbReference type="EMBL" id="BGZK01000007">
    <property type="protein sequence ID" value="GBP01140.1"/>
    <property type="molecule type" value="Genomic_DNA"/>
</dbReference>
<evidence type="ECO:0000313" key="2">
    <source>
        <dbReference type="Proteomes" id="UP000299102"/>
    </source>
</evidence>
<feature type="non-terminal residue" evidence="1">
    <location>
        <position position="1"/>
    </location>
</feature>
<dbReference type="Proteomes" id="UP000299102">
    <property type="component" value="Unassembled WGS sequence"/>
</dbReference>
<name>A0A4C1SJ30_EUMVA</name>
<evidence type="ECO:0000313" key="1">
    <source>
        <dbReference type="EMBL" id="GBP01140.1"/>
    </source>
</evidence>